<accession>A0A8H7PQX5</accession>
<name>A0A8H7PQX5_9FUNG</name>
<evidence type="ECO:0000313" key="8">
    <source>
        <dbReference type="Proteomes" id="UP000612746"/>
    </source>
</evidence>
<feature type="region of interest" description="Disordered" evidence="5">
    <location>
        <begin position="162"/>
        <end position="196"/>
    </location>
</feature>
<keyword evidence="3" id="KW-0862">Zinc</keyword>
<evidence type="ECO:0000256" key="3">
    <source>
        <dbReference type="ARBA" id="ARBA00022833"/>
    </source>
</evidence>
<reference evidence="7" key="1">
    <citation type="submission" date="2020-12" db="EMBL/GenBank/DDBJ databases">
        <title>Metabolic potential, ecology and presence of endohyphal bacteria is reflected in genomic diversity of Mucoromycotina.</title>
        <authorList>
            <person name="Muszewska A."/>
            <person name="Okrasinska A."/>
            <person name="Steczkiewicz K."/>
            <person name="Drgas O."/>
            <person name="Orlowska M."/>
            <person name="Perlinska-Lenart U."/>
            <person name="Aleksandrzak-Piekarczyk T."/>
            <person name="Szatraj K."/>
            <person name="Zielenkiewicz U."/>
            <person name="Pilsyk S."/>
            <person name="Malc E."/>
            <person name="Mieczkowski P."/>
            <person name="Kruszewska J.S."/>
            <person name="Biernat P."/>
            <person name="Pawlowska J."/>
        </authorList>
    </citation>
    <scope>NUCLEOTIDE SEQUENCE</scope>
    <source>
        <strain evidence="7">WA0000051536</strain>
    </source>
</reference>
<dbReference type="InterPro" id="IPR013083">
    <property type="entry name" value="Znf_RING/FYVE/PHD"/>
</dbReference>
<dbReference type="PROSITE" id="PS50016">
    <property type="entry name" value="ZF_PHD_2"/>
    <property type="match status" value="1"/>
</dbReference>
<dbReference type="Pfam" id="PF00628">
    <property type="entry name" value="PHD"/>
    <property type="match status" value="1"/>
</dbReference>
<dbReference type="InterPro" id="IPR001965">
    <property type="entry name" value="Znf_PHD"/>
</dbReference>
<protein>
    <recommendedName>
        <fullName evidence="6">PHD-type domain-containing protein</fullName>
    </recommendedName>
</protein>
<dbReference type="InterPro" id="IPR019787">
    <property type="entry name" value="Znf_PHD-finger"/>
</dbReference>
<evidence type="ECO:0000256" key="2">
    <source>
        <dbReference type="ARBA" id="ARBA00022771"/>
    </source>
</evidence>
<dbReference type="OrthoDB" id="5863171at2759"/>
<dbReference type="Proteomes" id="UP000612746">
    <property type="component" value="Unassembled WGS sequence"/>
</dbReference>
<organism evidence="7 8">
    <name type="scientific">Umbelopsis vinacea</name>
    <dbReference type="NCBI Taxonomy" id="44442"/>
    <lineage>
        <taxon>Eukaryota</taxon>
        <taxon>Fungi</taxon>
        <taxon>Fungi incertae sedis</taxon>
        <taxon>Mucoromycota</taxon>
        <taxon>Mucoromycotina</taxon>
        <taxon>Umbelopsidomycetes</taxon>
        <taxon>Umbelopsidales</taxon>
        <taxon>Umbelopsidaceae</taxon>
        <taxon>Umbelopsis</taxon>
    </lineage>
</organism>
<dbReference type="Gene3D" id="3.30.40.10">
    <property type="entry name" value="Zinc/RING finger domain, C3HC4 (zinc finger)"/>
    <property type="match status" value="1"/>
</dbReference>
<feature type="domain" description="PHD-type" evidence="6">
    <location>
        <begin position="339"/>
        <end position="393"/>
    </location>
</feature>
<comment type="caution">
    <text evidence="7">The sequence shown here is derived from an EMBL/GenBank/DDBJ whole genome shotgun (WGS) entry which is preliminary data.</text>
</comment>
<dbReference type="GO" id="GO:0008270">
    <property type="term" value="F:zinc ion binding"/>
    <property type="evidence" value="ECO:0007669"/>
    <property type="project" value="UniProtKB-KW"/>
</dbReference>
<dbReference type="EMBL" id="JAEPRA010000011">
    <property type="protein sequence ID" value="KAG2178637.1"/>
    <property type="molecule type" value="Genomic_DNA"/>
</dbReference>
<evidence type="ECO:0000256" key="1">
    <source>
        <dbReference type="ARBA" id="ARBA00022723"/>
    </source>
</evidence>
<feature type="compositionally biased region" description="Polar residues" evidence="5">
    <location>
        <begin position="168"/>
        <end position="196"/>
    </location>
</feature>
<evidence type="ECO:0000256" key="4">
    <source>
        <dbReference type="PROSITE-ProRule" id="PRU00146"/>
    </source>
</evidence>
<evidence type="ECO:0000256" key="5">
    <source>
        <dbReference type="SAM" id="MobiDB-lite"/>
    </source>
</evidence>
<dbReference type="SUPFAM" id="SSF57903">
    <property type="entry name" value="FYVE/PHD zinc finger"/>
    <property type="match status" value="1"/>
</dbReference>
<gene>
    <name evidence="7" type="ORF">INT44_001790</name>
</gene>
<keyword evidence="8" id="KW-1185">Reference proteome</keyword>
<dbReference type="AlphaFoldDB" id="A0A8H7PQX5"/>
<evidence type="ECO:0000313" key="7">
    <source>
        <dbReference type="EMBL" id="KAG2178637.1"/>
    </source>
</evidence>
<evidence type="ECO:0000259" key="6">
    <source>
        <dbReference type="PROSITE" id="PS50016"/>
    </source>
</evidence>
<keyword evidence="2 4" id="KW-0863">Zinc-finger</keyword>
<keyword evidence="1" id="KW-0479">Metal-binding</keyword>
<dbReference type="SMART" id="SM00249">
    <property type="entry name" value="PHD"/>
    <property type="match status" value="1"/>
</dbReference>
<proteinExistence type="predicted"/>
<sequence>MLEQPLDKIPFVLLVRVILQTFTIPKDLIDQYGLIAGLREALGVWGQSYDLGKFLNDMLRRVRESTNDALAPELHWWRDLQAITKDDLTFTLGNVKQDATEAPVGVRLELITESDSYTSIQTICEGVSQYFAHDSITKPNVDDISSLNSVIDLAKGYLLAKSEKRHNSPSNPDVSMSTENTSNGHLESSNVESNGTEPCGEYTLLAALMCLKDSRRSSRQQWRLYVKDYNDANQAWNVYYNDGHGEKLTSIAGDQAIQDLRGVSSPGPQLSNNANNTVLYDTEHYKPVYLVYVNAYIVSARQEALMYIEQERQNILGKRKIITDDDFVDDYENEDMDDGELCKHCFIGLDVEGNRLFICDACNQCVHQLCETPPVRNDEIEIDPWMCRECTAAGRKPIMNTNDDKAPLHNQVCDEPAPKRINLQ</sequence>
<dbReference type="InterPro" id="IPR011011">
    <property type="entry name" value="Znf_FYVE_PHD"/>
</dbReference>